<dbReference type="SUPFAM" id="SSF52799">
    <property type="entry name" value="(Phosphotyrosine protein) phosphatases II"/>
    <property type="match status" value="1"/>
</dbReference>
<gene>
    <name evidence="2" type="ORF">GSLYS_00011984001</name>
</gene>
<accession>A0AAV2HVC7</accession>
<comment type="caution">
    <text evidence="2">The sequence shown here is derived from an EMBL/GenBank/DDBJ whole genome shotgun (WGS) entry which is preliminary data.</text>
</comment>
<keyword evidence="3" id="KW-1185">Reference proteome</keyword>
<name>A0AAV2HVC7_LYMST</name>
<dbReference type="Gene3D" id="3.90.190.10">
    <property type="entry name" value="Protein tyrosine phosphatase superfamily"/>
    <property type="match status" value="1"/>
</dbReference>
<dbReference type="Proteomes" id="UP001497497">
    <property type="component" value="Unassembled WGS sequence"/>
</dbReference>
<dbReference type="AlphaFoldDB" id="A0AAV2HVC7"/>
<dbReference type="EMBL" id="CAXITT010000287">
    <property type="protein sequence ID" value="CAL1538163.1"/>
    <property type="molecule type" value="Genomic_DNA"/>
</dbReference>
<dbReference type="GO" id="GO:0004725">
    <property type="term" value="F:protein tyrosine phosphatase activity"/>
    <property type="evidence" value="ECO:0007669"/>
    <property type="project" value="InterPro"/>
</dbReference>
<evidence type="ECO:0000313" key="2">
    <source>
        <dbReference type="EMBL" id="CAL1538163.1"/>
    </source>
</evidence>
<dbReference type="InterPro" id="IPR000242">
    <property type="entry name" value="PTP_cat"/>
</dbReference>
<protein>
    <recommendedName>
        <fullName evidence="1">Tyrosine-protein phosphatase domain-containing protein</fullName>
    </recommendedName>
</protein>
<feature type="domain" description="Tyrosine-protein phosphatase" evidence="1">
    <location>
        <begin position="8"/>
        <end position="63"/>
    </location>
</feature>
<dbReference type="Pfam" id="PF00102">
    <property type="entry name" value="Y_phosphatase"/>
    <property type="match status" value="1"/>
</dbReference>
<organism evidence="2 3">
    <name type="scientific">Lymnaea stagnalis</name>
    <name type="common">Great pond snail</name>
    <name type="synonym">Helix stagnalis</name>
    <dbReference type="NCBI Taxonomy" id="6523"/>
    <lineage>
        <taxon>Eukaryota</taxon>
        <taxon>Metazoa</taxon>
        <taxon>Spiralia</taxon>
        <taxon>Lophotrochozoa</taxon>
        <taxon>Mollusca</taxon>
        <taxon>Gastropoda</taxon>
        <taxon>Heterobranchia</taxon>
        <taxon>Euthyneura</taxon>
        <taxon>Panpulmonata</taxon>
        <taxon>Hygrophila</taxon>
        <taxon>Lymnaeoidea</taxon>
        <taxon>Lymnaeidae</taxon>
        <taxon>Lymnaea</taxon>
    </lineage>
</organism>
<reference evidence="2 3" key="1">
    <citation type="submission" date="2024-04" db="EMBL/GenBank/DDBJ databases">
        <authorList>
            <consortium name="Genoscope - CEA"/>
            <person name="William W."/>
        </authorList>
    </citation>
    <scope>NUCLEOTIDE SEQUENCE [LARGE SCALE GENOMIC DNA]</scope>
</reference>
<evidence type="ECO:0000259" key="1">
    <source>
        <dbReference type="Pfam" id="PF00102"/>
    </source>
</evidence>
<dbReference type="InterPro" id="IPR029021">
    <property type="entry name" value="Prot-tyrosine_phosphatase-like"/>
</dbReference>
<sequence>MYFPIFRSGTKYSGLACVLSILLDRMEEESCVIVPLVVGSIKSVEPEIIPNLEQYRCLYQVIQKYIERYHSWL</sequence>
<proteinExistence type="predicted"/>
<evidence type="ECO:0000313" key="3">
    <source>
        <dbReference type="Proteomes" id="UP001497497"/>
    </source>
</evidence>